<dbReference type="EMBL" id="GBBM01006222">
    <property type="protein sequence ID" value="JAC29196.1"/>
    <property type="molecule type" value="mRNA"/>
</dbReference>
<evidence type="ECO:0000313" key="2">
    <source>
        <dbReference type="EMBL" id="JAC29196.1"/>
    </source>
</evidence>
<dbReference type="AlphaFoldDB" id="A0A023G4N6"/>
<feature type="compositionally biased region" description="Polar residues" evidence="1">
    <location>
        <begin position="483"/>
        <end position="496"/>
    </location>
</feature>
<name>A0A023G4N6_AMBTT</name>
<feature type="compositionally biased region" description="Polar residues" evidence="1">
    <location>
        <begin position="596"/>
        <end position="607"/>
    </location>
</feature>
<feature type="non-terminal residue" evidence="2">
    <location>
        <position position="1"/>
    </location>
</feature>
<feature type="region of interest" description="Disordered" evidence="1">
    <location>
        <begin position="76"/>
        <end position="110"/>
    </location>
</feature>
<feature type="region of interest" description="Disordered" evidence="1">
    <location>
        <begin position="19"/>
        <end position="40"/>
    </location>
</feature>
<feature type="region of interest" description="Disordered" evidence="1">
    <location>
        <begin position="422"/>
        <end position="683"/>
    </location>
</feature>
<protein>
    <submittedName>
        <fullName evidence="2">Putative alpha-nac muscle-specific form</fullName>
    </submittedName>
</protein>
<sequence length="683" mass="70978">LQDCGNSWHLASTSGVLGAMDHSHTDTDPATLQQTPPMSHSMVEREMKRVIQVLEELGSTPLIDTRQPTLIDLSVSGSASEEDADRMPRRLFPSPEQPTRRDSSAHPDSGEWLISLVSPAPKARSNASIIPTGTDLRTALLKGMVDNSGVVTDLLTSLPSDKAKRDLPRLPSFAEADDGSTLAATPDLLLTQESPVIGEKAAELDLYTDERCQGVANAETTFAVPSAHLASFAAAAPKKATSDTEAADMAVAPEHGTVASMPLGHLNAVTPDFPLPATRESPAVHKEPAAVDSCDSVEELAVDNADTTFSIPAISPVPAMATAGREGTAGTTAADTTVTYLVERPDSAMPDLPLAATQEPAAVQEEAAALDTCASEEGFAVADADTTFAMPAARPTAAAPKKATAAPADTTMTQRQNVIPRMPKGQALPRRSVLPPPSQRSGRLSVPCRLTGPRGRPSVASAAPHTTFEMTKATTAEKRLSTPKGTLQTSQRQSAPVSKPAMAVPGSKMPSVRRSVAGPLGGVAGASRRSLQAPAMGASVSDTTKRVSAPRRSLAPEALAAERTLRPSAAERTSLRPPAKPAATGLRKSAAGPQQPGASACQSTLGTAKQPPKPTSQPQPKPKVAVASQLPRSRLPPPRTRVSGGLPRPTAFSGALSNRALPPLHPIVESPEPARLSSTPVRS</sequence>
<proteinExistence type="evidence at transcript level"/>
<organism evidence="2">
    <name type="scientific">Amblyomma triste</name>
    <name type="common">Neotropical tick</name>
    <dbReference type="NCBI Taxonomy" id="251400"/>
    <lineage>
        <taxon>Eukaryota</taxon>
        <taxon>Metazoa</taxon>
        <taxon>Ecdysozoa</taxon>
        <taxon>Arthropoda</taxon>
        <taxon>Chelicerata</taxon>
        <taxon>Arachnida</taxon>
        <taxon>Acari</taxon>
        <taxon>Parasitiformes</taxon>
        <taxon>Ixodida</taxon>
        <taxon>Ixodoidea</taxon>
        <taxon>Ixodidae</taxon>
        <taxon>Amblyomminae</taxon>
        <taxon>Amblyomma</taxon>
    </lineage>
</organism>
<feature type="compositionally biased region" description="Polar residues" evidence="1">
    <location>
        <begin position="28"/>
        <end position="38"/>
    </location>
</feature>
<feature type="compositionally biased region" description="Pro residues" evidence="1">
    <location>
        <begin position="611"/>
        <end position="621"/>
    </location>
</feature>
<accession>A0A023G4N6</accession>
<feature type="compositionally biased region" description="Basic and acidic residues" evidence="1">
    <location>
        <begin position="98"/>
        <end position="109"/>
    </location>
</feature>
<evidence type="ECO:0000256" key="1">
    <source>
        <dbReference type="SAM" id="MobiDB-lite"/>
    </source>
</evidence>
<feature type="non-terminal residue" evidence="2">
    <location>
        <position position="683"/>
    </location>
</feature>
<reference evidence="2" key="1">
    <citation type="submission" date="2014-03" db="EMBL/GenBank/DDBJ databases">
        <title>The sialotranscriptome of Amblyomma triste, Amblyomma parvum and Amblyomma cajennense ticks, uncovered by 454-based RNA-seq.</title>
        <authorList>
            <person name="Garcia G.R."/>
            <person name="Gardinassi L.G."/>
            <person name="Ribeiro J.M."/>
            <person name="Anatriello E."/>
            <person name="Ferreira B.R."/>
            <person name="Moreira H.N."/>
            <person name="Mafra C."/>
            <person name="Olegario M.M."/>
            <person name="Szabo P.J."/>
            <person name="Miranda-Santos I.K."/>
            <person name="Maruyama S.R."/>
        </authorList>
    </citation>
    <scope>NUCLEOTIDE SEQUENCE</scope>
    <source>
        <strain evidence="2">Mato Grasso do Sul</strain>
        <tissue evidence="2">Salivary glands</tissue>
    </source>
</reference>